<evidence type="ECO:0000313" key="1">
    <source>
        <dbReference type="EMBL" id="MED6160753.1"/>
    </source>
</evidence>
<protein>
    <recommendedName>
        <fullName evidence="3">DUF4283 domain-containing protein</fullName>
    </recommendedName>
</protein>
<dbReference type="Proteomes" id="UP001341840">
    <property type="component" value="Unassembled WGS sequence"/>
</dbReference>
<evidence type="ECO:0008006" key="3">
    <source>
        <dbReference type="Google" id="ProtNLM"/>
    </source>
</evidence>
<reference evidence="1 2" key="1">
    <citation type="journal article" date="2023" name="Plants (Basel)">
        <title>Bridging the Gap: Combining Genomics and Transcriptomics Approaches to Understand Stylosanthes scabra, an Orphan Legume from the Brazilian Caatinga.</title>
        <authorList>
            <person name="Ferreira-Neto J.R.C."/>
            <person name="da Silva M.D."/>
            <person name="Binneck E."/>
            <person name="de Melo N.F."/>
            <person name="da Silva R.H."/>
            <person name="de Melo A.L.T.M."/>
            <person name="Pandolfi V."/>
            <person name="Bustamante F.O."/>
            <person name="Brasileiro-Vidal A.C."/>
            <person name="Benko-Iseppon A.M."/>
        </authorList>
    </citation>
    <scope>NUCLEOTIDE SEQUENCE [LARGE SCALE GENOMIC DNA]</scope>
    <source>
        <tissue evidence="1">Leaves</tissue>
    </source>
</reference>
<dbReference type="PANTHER" id="PTHR31286">
    <property type="entry name" value="GLYCINE-RICH CELL WALL STRUCTURAL PROTEIN 1.8-LIKE"/>
    <property type="match status" value="1"/>
</dbReference>
<comment type="caution">
    <text evidence="1">The sequence shown here is derived from an EMBL/GenBank/DDBJ whole genome shotgun (WGS) entry which is preliminary data.</text>
</comment>
<keyword evidence="2" id="KW-1185">Reference proteome</keyword>
<sequence>MDMWKDGYVYDIFVSRKKRWSTNNAMRAIRRLNGVEWRGVKLAVSLSAHRRELYVRSRVHGSVNARNREEKMVKKWVAIRRTGNGFNGNGGIEPTKETVKSNGKKEVEVIWSVKQKEMLQRSLLGVCVEPIEFRSVMNKLLDEWNGPGTIECRDVGPYRCLITFSSTEIRDQAMSNEPLLSVFDKVRFHWDFVSSLSRRVWVEIMGLPVNLWCTENLQSISKLWGKFIMVDDRTGDPKSFSIARVLLDCFQ</sequence>
<evidence type="ECO:0000313" key="2">
    <source>
        <dbReference type="Proteomes" id="UP001341840"/>
    </source>
</evidence>
<proteinExistence type="predicted"/>
<dbReference type="PANTHER" id="PTHR31286:SF180">
    <property type="entry name" value="OS10G0362600 PROTEIN"/>
    <property type="match status" value="1"/>
</dbReference>
<accession>A0ABU6ULQ0</accession>
<dbReference type="EMBL" id="JASCZI010121243">
    <property type="protein sequence ID" value="MED6160753.1"/>
    <property type="molecule type" value="Genomic_DNA"/>
</dbReference>
<dbReference type="InterPro" id="IPR040256">
    <property type="entry name" value="At4g02000-like"/>
</dbReference>
<gene>
    <name evidence="1" type="ORF">PIB30_054386</name>
</gene>
<name>A0ABU6ULQ0_9FABA</name>
<organism evidence="1 2">
    <name type="scientific">Stylosanthes scabra</name>
    <dbReference type="NCBI Taxonomy" id="79078"/>
    <lineage>
        <taxon>Eukaryota</taxon>
        <taxon>Viridiplantae</taxon>
        <taxon>Streptophyta</taxon>
        <taxon>Embryophyta</taxon>
        <taxon>Tracheophyta</taxon>
        <taxon>Spermatophyta</taxon>
        <taxon>Magnoliopsida</taxon>
        <taxon>eudicotyledons</taxon>
        <taxon>Gunneridae</taxon>
        <taxon>Pentapetalae</taxon>
        <taxon>rosids</taxon>
        <taxon>fabids</taxon>
        <taxon>Fabales</taxon>
        <taxon>Fabaceae</taxon>
        <taxon>Papilionoideae</taxon>
        <taxon>50 kb inversion clade</taxon>
        <taxon>dalbergioids sensu lato</taxon>
        <taxon>Dalbergieae</taxon>
        <taxon>Pterocarpus clade</taxon>
        <taxon>Stylosanthes</taxon>
    </lineage>
</organism>